<evidence type="ECO:0000256" key="4">
    <source>
        <dbReference type="ARBA" id="ARBA00022982"/>
    </source>
</evidence>
<keyword evidence="9" id="KW-1185">Reference proteome</keyword>
<evidence type="ECO:0000256" key="2">
    <source>
        <dbReference type="ARBA" id="ARBA00022617"/>
    </source>
</evidence>
<evidence type="ECO:0000256" key="1">
    <source>
        <dbReference type="ARBA" id="ARBA00022448"/>
    </source>
</evidence>
<dbReference type="SUPFAM" id="SSF46626">
    <property type="entry name" value="Cytochrome c"/>
    <property type="match status" value="1"/>
</dbReference>
<keyword evidence="3 6" id="KW-0479">Metal-binding</keyword>
<dbReference type="InterPro" id="IPR050597">
    <property type="entry name" value="Cytochrome_c_Oxidase_Subunit"/>
</dbReference>
<dbReference type="InterPro" id="IPR009056">
    <property type="entry name" value="Cyt_c-like_dom"/>
</dbReference>
<dbReference type="STRING" id="767434.Fraau_2672"/>
<accession>H8KYY5</accession>
<gene>
    <name evidence="8" type="ordered locus">Fraau_2672</name>
</gene>
<dbReference type="EMBL" id="CP003350">
    <property type="protein sequence ID" value="AFC87015.1"/>
    <property type="molecule type" value="Genomic_DNA"/>
</dbReference>
<dbReference type="AlphaFoldDB" id="H8KYY5"/>
<reference evidence="8" key="1">
    <citation type="submission" date="2012-02" db="EMBL/GenBank/DDBJ databases">
        <title>The complete genome of Frateuria aurantia DSM 6220.</title>
        <authorList>
            <consortium name="US DOE Joint Genome Institute (JGI-PGF)"/>
            <person name="Lucas S."/>
            <person name="Copeland A."/>
            <person name="Lapidus A."/>
            <person name="Glavina del Rio T."/>
            <person name="Dalin E."/>
            <person name="Tice H."/>
            <person name="Bruce D."/>
            <person name="Goodwin L."/>
            <person name="Pitluck S."/>
            <person name="Peters L."/>
            <person name="Ovchinnikova G."/>
            <person name="Teshima H."/>
            <person name="Kyrpides N."/>
            <person name="Mavromatis K."/>
            <person name="Ivanova N."/>
            <person name="Brettin T."/>
            <person name="Detter J.C."/>
            <person name="Han C."/>
            <person name="Larimer F."/>
            <person name="Land M."/>
            <person name="Hauser L."/>
            <person name="Markowitz V."/>
            <person name="Cheng J.-F."/>
            <person name="Hugenholtz P."/>
            <person name="Woyke T."/>
            <person name="Wu D."/>
            <person name="Brambilla E."/>
            <person name="Klenk H.-P."/>
            <person name="Eisen J.A."/>
        </authorList>
    </citation>
    <scope>NUCLEOTIDE SEQUENCE</scope>
    <source>
        <strain evidence="8">DSM 6220</strain>
    </source>
</reference>
<dbReference type="InterPro" id="IPR036909">
    <property type="entry name" value="Cyt_c-like_dom_sf"/>
</dbReference>
<dbReference type="PANTHER" id="PTHR33751:SF9">
    <property type="entry name" value="CYTOCHROME C4"/>
    <property type="match status" value="1"/>
</dbReference>
<dbReference type="Pfam" id="PF00034">
    <property type="entry name" value="Cytochrom_C"/>
    <property type="match status" value="1"/>
</dbReference>
<evidence type="ECO:0000256" key="6">
    <source>
        <dbReference type="PROSITE-ProRule" id="PRU00433"/>
    </source>
</evidence>
<dbReference type="PROSITE" id="PS51007">
    <property type="entry name" value="CYTC"/>
    <property type="match status" value="1"/>
</dbReference>
<dbReference type="RefSeq" id="WP_014404018.1">
    <property type="nucleotide sequence ID" value="NC_017033.1"/>
</dbReference>
<keyword evidence="2 6" id="KW-0349">Heme</keyword>
<proteinExistence type="predicted"/>
<name>H8KYY5_FRAAD</name>
<dbReference type="KEGG" id="fau:Fraau_2672"/>
<sequence length="90" mass="9655">MAQNDAGPRPARLGLCAACHGEAGMGQAAGAPNLAGQREDYLRLALREYRDGRRAIPLMRAAIGPISEAELDQLAHWYSQQTPATAKDKP</sequence>
<evidence type="ECO:0000256" key="5">
    <source>
        <dbReference type="ARBA" id="ARBA00023004"/>
    </source>
</evidence>
<keyword evidence="4" id="KW-0249">Electron transport</keyword>
<evidence type="ECO:0000313" key="9">
    <source>
        <dbReference type="Proteomes" id="UP000005234"/>
    </source>
</evidence>
<dbReference type="eggNOG" id="COG2863">
    <property type="taxonomic scope" value="Bacteria"/>
</dbReference>
<dbReference type="Gene3D" id="1.10.760.10">
    <property type="entry name" value="Cytochrome c-like domain"/>
    <property type="match status" value="1"/>
</dbReference>
<evidence type="ECO:0000259" key="7">
    <source>
        <dbReference type="PROSITE" id="PS51007"/>
    </source>
</evidence>
<dbReference type="GO" id="GO:0020037">
    <property type="term" value="F:heme binding"/>
    <property type="evidence" value="ECO:0007669"/>
    <property type="project" value="InterPro"/>
</dbReference>
<dbReference type="PANTHER" id="PTHR33751">
    <property type="entry name" value="CBB3-TYPE CYTOCHROME C OXIDASE SUBUNIT FIXP"/>
    <property type="match status" value="1"/>
</dbReference>
<dbReference type="GO" id="GO:0046872">
    <property type="term" value="F:metal ion binding"/>
    <property type="evidence" value="ECO:0007669"/>
    <property type="project" value="UniProtKB-KW"/>
</dbReference>
<dbReference type="Proteomes" id="UP000005234">
    <property type="component" value="Chromosome"/>
</dbReference>
<dbReference type="HOGENOM" id="CLU_128253_1_1_6"/>
<evidence type="ECO:0000313" key="8">
    <source>
        <dbReference type="EMBL" id="AFC87015.1"/>
    </source>
</evidence>
<keyword evidence="5 6" id="KW-0408">Iron</keyword>
<evidence type="ECO:0000256" key="3">
    <source>
        <dbReference type="ARBA" id="ARBA00022723"/>
    </source>
</evidence>
<dbReference type="GO" id="GO:0009055">
    <property type="term" value="F:electron transfer activity"/>
    <property type="evidence" value="ECO:0007669"/>
    <property type="project" value="InterPro"/>
</dbReference>
<feature type="domain" description="Cytochrome c" evidence="7">
    <location>
        <begin position="2"/>
        <end position="82"/>
    </location>
</feature>
<organism evidence="8 9">
    <name type="scientific">Frateuria aurantia (strain ATCC 33424 / DSM 6220 / KCTC 2777 / LMG 1558 / NBRC 3245 / NCIMB 13370)</name>
    <name type="common">Acetobacter aurantius</name>
    <dbReference type="NCBI Taxonomy" id="767434"/>
    <lineage>
        <taxon>Bacteria</taxon>
        <taxon>Pseudomonadati</taxon>
        <taxon>Pseudomonadota</taxon>
        <taxon>Gammaproteobacteria</taxon>
        <taxon>Lysobacterales</taxon>
        <taxon>Rhodanobacteraceae</taxon>
        <taxon>Frateuria</taxon>
    </lineage>
</organism>
<keyword evidence="1" id="KW-0813">Transport</keyword>
<protein>
    <submittedName>
        <fullName evidence="8">Cytochrome c553</fullName>
    </submittedName>
</protein>